<evidence type="ECO:0000313" key="4">
    <source>
        <dbReference type="Proteomes" id="UP000800093"/>
    </source>
</evidence>
<dbReference type="PANTHER" id="PTHR12203:SF63">
    <property type="entry name" value="GLYCOSYL TRANSFERASE CAP10 DOMAIN-CONTAINING PROTEIN"/>
    <property type="match status" value="1"/>
</dbReference>
<evidence type="ECO:0000259" key="2">
    <source>
        <dbReference type="SMART" id="SM00672"/>
    </source>
</evidence>
<dbReference type="Pfam" id="PF05686">
    <property type="entry name" value="Glyco_transf_90"/>
    <property type="match status" value="1"/>
</dbReference>
<dbReference type="EMBL" id="ML986841">
    <property type="protein sequence ID" value="KAF2257799.1"/>
    <property type="molecule type" value="Genomic_DNA"/>
</dbReference>
<comment type="caution">
    <text evidence="3">The sequence shown here is derived from an EMBL/GenBank/DDBJ whole genome shotgun (WGS) entry which is preliminary data.</text>
</comment>
<proteinExistence type="predicted"/>
<feature type="domain" description="Glycosyl transferase CAP10" evidence="2">
    <location>
        <begin position="154"/>
        <end position="430"/>
    </location>
</feature>
<feature type="chain" id="PRO_5040345014" description="Glycosyl transferase CAP10 domain-containing protein" evidence="1">
    <location>
        <begin position="30"/>
        <end position="467"/>
    </location>
</feature>
<feature type="signal peptide" evidence="1">
    <location>
        <begin position="1"/>
        <end position="29"/>
    </location>
</feature>
<dbReference type="Proteomes" id="UP000800093">
    <property type="component" value="Unassembled WGS sequence"/>
</dbReference>
<dbReference type="PANTHER" id="PTHR12203">
    <property type="entry name" value="KDEL LYS-ASP-GLU-LEU CONTAINING - RELATED"/>
    <property type="match status" value="1"/>
</dbReference>
<protein>
    <recommendedName>
        <fullName evidence="2">Glycosyl transferase CAP10 domain-containing protein</fullName>
    </recommendedName>
</protein>
<reference evidence="4" key="1">
    <citation type="journal article" date="2020" name="Stud. Mycol.">
        <title>101 Dothideomycetes genomes: A test case for predicting lifestyles and emergence of pathogens.</title>
        <authorList>
            <person name="Haridas S."/>
            <person name="Albert R."/>
            <person name="Binder M."/>
            <person name="Bloem J."/>
            <person name="LaButti K."/>
            <person name="Salamov A."/>
            <person name="Andreopoulos B."/>
            <person name="Baker S."/>
            <person name="Barry K."/>
            <person name="Bills G."/>
            <person name="Bluhm B."/>
            <person name="Cannon C."/>
            <person name="Castanera R."/>
            <person name="Culley D."/>
            <person name="Daum C."/>
            <person name="Ezra D."/>
            <person name="Gonzalez J."/>
            <person name="Henrissat B."/>
            <person name="Kuo A."/>
            <person name="Liang C."/>
            <person name="Lipzen A."/>
            <person name="Lutzoni F."/>
            <person name="Magnuson J."/>
            <person name="Mondo S."/>
            <person name="Nolan M."/>
            <person name="Ohm R."/>
            <person name="Pangilinan J."/>
            <person name="Park H.-J."/>
            <person name="Ramirez L."/>
            <person name="Alfaro M."/>
            <person name="Sun H."/>
            <person name="Tritt A."/>
            <person name="Yoshinaga Y."/>
            <person name="Zwiers L.-H."/>
            <person name="Turgeon B."/>
            <person name="Goodwin S."/>
            <person name="Spatafora J."/>
            <person name="Crous P."/>
            <person name="Grigoriev I."/>
        </authorList>
    </citation>
    <scope>NUCLEOTIDE SEQUENCE [LARGE SCALE GENOMIC DNA]</scope>
    <source>
        <strain evidence="4">CBS 304.66</strain>
    </source>
</reference>
<keyword evidence="1" id="KW-0732">Signal</keyword>
<dbReference type="AlphaFoldDB" id="A0A9P4JVA5"/>
<name>A0A9P4JVA5_9PLEO</name>
<dbReference type="InterPro" id="IPR051091">
    <property type="entry name" value="O-Glucosyltr/Glycosyltrsf_90"/>
</dbReference>
<dbReference type="InterPro" id="IPR006598">
    <property type="entry name" value="CAP10"/>
</dbReference>
<sequence>MARTMPRSLFRTAILSFTVIALCTVAVLFQERDGRFGIRDVRGLVFQVPFSRSGPGISQLALEEKGSFDRLDLGEEQCREIFPGLTKDLDDAVQRGTFVFEKSNPDYQGLVQGRIKDGKLYILTTAPSNTIEILHQRTAILQQLHRALLTSPTTLPNTHFAFVINDSPKNNSWAFARPNKESSYNTWLMPHYGLWTWPAPTLGPIDTILSRISTLESSTPFTQKYNKVIWRGTPWFNPAGQPNLRKDLLHVTANKSWADVAKLERDRESRKGNVLRIEAFCRYKYVVYTEGVTYSGRLMYHQACESVLLTPPLTWLTVSARWMKPIAAETLMGAHEQVEKNGDSSMGWKKPRELLPTVSDWHDANAIYVKPDFSNLEAVVEFLDSHPEIAQRVARNQRESVVGGGYLSSAAEVCYWRALIRGWASVATIDRSWGIELGERFEDWILRQVVERRDGTRGKNDSGSHDS</sequence>
<accession>A0A9P4JVA5</accession>
<gene>
    <name evidence="3" type="ORF">CC78DRAFT_527265</name>
</gene>
<organism evidence="3 4">
    <name type="scientific">Lojkania enalia</name>
    <dbReference type="NCBI Taxonomy" id="147567"/>
    <lineage>
        <taxon>Eukaryota</taxon>
        <taxon>Fungi</taxon>
        <taxon>Dikarya</taxon>
        <taxon>Ascomycota</taxon>
        <taxon>Pezizomycotina</taxon>
        <taxon>Dothideomycetes</taxon>
        <taxon>Pleosporomycetidae</taxon>
        <taxon>Pleosporales</taxon>
        <taxon>Pleosporales incertae sedis</taxon>
        <taxon>Lojkania</taxon>
    </lineage>
</organism>
<dbReference type="SMART" id="SM00672">
    <property type="entry name" value="CAP10"/>
    <property type="match status" value="1"/>
</dbReference>
<dbReference type="OrthoDB" id="202415at2759"/>
<evidence type="ECO:0000256" key="1">
    <source>
        <dbReference type="SAM" id="SignalP"/>
    </source>
</evidence>
<evidence type="ECO:0000313" key="3">
    <source>
        <dbReference type="EMBL" id="KAF2257799.1"/>
    </source>
</evidence>
<keyword evidence="4" id="KW-1185">Reference proteome</keyword>